<sequence length="180" mass="19492">MSKVTNPSGAEGGGNWDPRDPPDTPFIADTTALQGTVISTQFVRRMEEARRLYSLHGEGRQAFCTASQIASWTVATQCCWLGVGAWLVVRGYRYGNPIQSIASVVTSNQTLCRLFTPVALLGWTLTGITMLQIPRDVKLLRTARHGKALEEEKMKDALDQCAAALAEGISAAKTEGALHT</sequence>
<protein>
    <submittedName>
        <fullName evidence="2">Uncharacterized protein TCIL3000_11_13840</fullName>
    </submittedName>
</protein>
<dbReference type="VEuPathDB" id="TriTrypDB:TcIL3000.11.13840"/>
<evidence type="ECO:0000256" key="1">
    <source>
        <dbReference type="SAM" id="MobiDB-lite"/>
    </source>
</evidence>
<feature type="region of interest" description="Disordered" evidence="1">
    <location>
        <begin position="1"/>
        <end position="25"/>
    </location>
</feature>
<dbReference type="AlphaFoldDB" id="G0V2K6"/>
<evidence type="ECO:0000313" key="2">
    <source>
        <dbReference type="EMBL" id="CCC95878.1"/>
    </source>
</evidence>
<reference evidence="2" key="1">
    <citation type="journal article" date="2012" name="Proc. Natl. Acad. Sci. U.S.A.">
        <title>Antigenic diversity is generated by distinct evolutionary mechanisms in African trypanosome species.</title>
        <authorList>
            <person name="Jackson A.P."/>
            <person name="Berry A."/>
            <person name="Aslett M."/>
            <person name="Allison H.C."/>
            <person name="Burton P."/>
            <person name="Vavrova-Anderson J."/>
            <person name="Brown R."/>
            <person name="Browne H."/>
            <person name="Corton N."/>
            <person name="Hauser H."/>
            <person name="Gamble J."/>
            <person name="Gilderthorp R."/>
            <person name="Marcello L."/>
            <person name="McQuillan J."/>
            <person name="Otto T.D."/>
            <person name="Quail M.A."/>
            <person name="Sanders M.J."/>
            <person name="van Tonder A."/>
            <person name="Ginger M.L."/>
            <person name="Field M.C."/>
            <person name="Barry J.D."/>
            <person name="Hertz-Fowler C."/>
            <person name="Berriman M."/>
        </authorList>
    </citation>
    <scope>NUCLEOTIDE SEQUENCE</scope>
    <source>
        <strain evidence="2">IL3000</strain>
    </source>
</reference>
<dbReference type="EMBL" id="HE575324">
    <property type="protein sequence ID" value="CCC95878.1"/>
    <property type="molecule type" value="Genomic_DNA"/>
</dbReference>
<name>G0V2K6_TRYCI</name>
<gene>
    <name evidence="2" type="ORF">TCIL3000_11_13840</name>
</gene>
<organism evidence="2">
    <name type="scientific">Trypanosoma congolense (strain IL3000)</name>
    <dbReference type="NCBI Taxonomy" id="1068625"/>
    <lineage>
        <taxon>Eukaryota</taxon>
        <taxon>Discoba</taxon>
        <taxon>Euglenozoa</taxon>
        <taxon>Kinetoplastea</taxon>
        <taxon>Metakinetoplastina</taxon>
        <taxon>Trypanosomatida</taxon>
        <taxon>Trypanosomatidae</taxon>
        <taxon>Trypanosoma</taxon>
        <taxon>Nannomonas</taxon>
    </lineage>
</organism>
<accession>G0V2K6</accession>
<proteinExistence type="predicted"/>